<dbReference type="HAMAP" id="MF_01547">
    <property type="entry name" value="RNA_methyltr_E"/>
    <property type="match status" value="1"/>
</dbReference>
<keyword evidence="4 10" id="KW-0489">Methyltransferase</keyword>
<dbReference type="PANTHER" id="PTHR10920:SF13">
    <property type="entry name" value="PRE-RRNA 2'-O-RIBOSE RNA METHYLTRANSFERASE FTSJ3"/>
    <property type="match status" value="1"/>
</dbReference>
<gene>
    <name evidence="10" type="primary">SPB1_1</name>
    <name evidence="10" type="ORF">IWQ62_000878</name>
</gene>
<dbReference type="GO" id="GO:0030687">
    <property type="term" value="C:preribosome, large subunit precursor"/>
    <property type="evidence" value="ECO:0007669"/>
    <property type="project" value="TreeGrafter"/>
</dbReference>
<keyword evidence="2" id="KW-0690">Ribosome biogenesis</keyword>
<evidence type="ECO:0000259" key="9">
    <source>
        <dbReference type="Pfam" id="PF11861"/>
    </source>
</evidence>
<dbReference type="InterPro" id="IPR029063">
    <property type="entry name" value="SAM-dependent_MTases_sf"/>
</dbReference>
<keyword evidence="6" id="KW-0949">S-adenosyl-L-methionine</keyword>
<keyword evidence="3" id="KW-0698">rRNA processing</keyword>
<dbReference type="GO" id="GO:0008650">
    <property type="term" value="F:rRNA (uridine-2'-O-)-methyltransferase activity"/>
    <property type="evidence" value="ECO:0007669"/>
    <property type="project" value="TreeGrafter"/>
</dbReference>
<dbReference type="EMBL" id="JANBPY010000102">
    <property type="protein sequence ID" value="KAJ1969033.1"/>
    <property type="molecule type" value="Genomic_DNA"/>
</dbReference>
<dbReference type="GO" id="GO:0000463">
    <property type="term" value="P:maturation of LSU-rRNA from tricistronic rRNA transcript (SSU-rRNA, 5.8S rRNA, LSU-rRNA)"/>
    <property type="evidence" value="ECO:0007669"/>
    <property type="project" value="TreeGrafter"/>
</dbReference>
<evidence type="ECO:0000313" key="11">
    <source>
        <dbReference type="Proteomes" id="UP001150925"/>
    </source>
</evidence>
<dbReference type="Proteomes" id="UP001150925">
    <property type="component" value="Unassembled WGS sequence"/>
</dbReference>
<evidence type="ECO:0000256" key="3">
    <source>
        <dbReference type="ARBA" id="ARBA00022552"/>
    </source>
</evidence>
<feature type="non-terminal residue" evidence="10">
    <location>
        <position position="272"/>
    </location>
</feature>
<dbReference type="Pfam" id="PF11861">
    <property type="entry name" value="DUF3381"/>
    <property type="match status" value="1"/>
</dbReference>
<evidence type="ECO:0000256" key="6">
    <source>
        <dbReference type="ARBA" id="ARBA00022691"/>
    </source>
</evidence>
<evidence type="ECO:0000259" key="8">
    <source>
        <dbReference type="Pfam" id="PF01728"/>
    </source>
</evidence>
<dbReference type="InterPro" id="IPR050082">
    <property type="entry name" value="RNA_methyltr_RlmE"/>
</dbReference>
<evidence type="ECO:0000256" key="4">
    <source>
        <dbReference type="ARBA" id="ARBA00022603"/>
    </source>
</evidence>
<dbReference type="Gene3D" id="3.40.50.150">
    <property type="entry name" value="Vaccinia Virus protein VP39"/>
    <property type="match status" value="1"/>
</dbReference>
<keyword evidence="11" id="KW-1185">Reference proteome</keyword>
<dbReference type="InterPro" id="IPR024576">
    <property type="entry name" value="rRNA_MeTfrase_Spb1_DUF3381"/>
</dbReference>
<protein>
    <submittedName>
        <fullName evidence="10">AdoMet-dependent rRNA methyltransferase spb1</fullName>
    </submittedName>
</protein>
<reference evidence="10" key="1">
    <citation type="submission" date="2022-07" db="EMBL/GenBank/DDBJ databases">
        <title>Phylogenomic reconstructions and comparative analyses of Kickxellomycotina fungi.</title>
        <authorList>
            <person name="Reynolds N.K."/>
            <person name="Stajich J.E."/>
            <person name="Barry K."/>
            <person name="Grigoriev I.V."/>
            <person name="Crous P."/>
            <person name="Smith M.E."/>
        </authorList>
    </citation>
    <scope>NUCLEOTIDE SEQUENCE</scope>
    <source>
        <strain evidence="10">RSA 1196</strain>
    </source>
</reference>
<keyword evidence="7" id="KW-0539">Nucleus</keyword>
<evidence type="ECO:0000313" key="10">
    <source>
        <dbReference type="EMBL" id="KAJ1969033.1"/>
    </source>
</evidence>
<keyword evidence="5" id="KW-0808">Transferase</keyword>
<dbReference type="PANTHER" id="PTHR10920">
    <property type="entry name" value="RIBOSOMAL RNA METHYLTRANSFERASE"/>
    <property type="match status" value="1"/>
</dbReference>
<organism evidence="10 11">
    <name type="scientific">Dispira parvispora</name>
    <dbReference type="NCBI Taxonomy" id="1520584"/>
    <lineage>
        <taxon>Eukaryota</taxon>
        <taxon>Fungi</taxon>
        <taxon>Fungi incertae sedis</taxon>
        <taxon>Zoopagomycota</taxon>
        <taxon>Kickxellomycotina</taxon>
        <taxon>Dimargaritomycetes</taxon>
        <taxon>Dimargaritales</taxon>
        <taxon>Dimargaritaceae</taxon>
        <taxon>Dispira</taxon>
    </lineage>
</organism>
<dbReference type="GO" id="GO:0005730">
    <property type="term" value="C:nucleolus"/>
    <property type="evidence" value="ECO:0007669"/>
    <property type="project" value="UniProtKB-SubCell"/>
</dbReference>
<proteinExistence type="inferred from homology"/>
<dbReference type="InterPro" id="IPR015507">
    <property type="entry name" value="rRNA-MeTfrase_E"/>
</dbReference>
<evidence type="ECO:0000256" key="2">
    <source>
        <dbReference type="ARBA" id="ARBA00022517"/>
    </source>
</evidence>
<name>A0A9W8ATJ5_9FUNG</name>
<feature type="domain" description="Ribosomal RNA methyltransferase FtsJ" evidence="8">
    <location>
        <begin position="24"/>
        <end position="200"/>
    </location>
</feature>
<evidence type="ECO:0000256" key="7">
    <source>
        <dbReference type="ARBA" id="ARBA00023242"/>
    </source>
</evidence>
<dbReference type="InterPro" id="IPR002877">
    <property type="entry name" value="RNA_MeTrfase_FtsJ_dom"/>
</dbReference>
<evidence type="ECO:0000256" key="5">
    <source>
        <dbReference type="ARBA" id="ARBA00022679"/>
    </source>
</evidence>
<dbReference type="OrthoDB" id="1287559at2759"/>
<dbReference type="SUPFAM" id="SSF53335">
    <property type="entry name" value="S-adenosyl-L-methionine-dependent methyltransferases"/>
    <property type="match status" value="1"/>
</dbReference>
<dbReference type="FunFam" id="3.40.50.150:FF:000004">
    <property type="entry name" value="AdoMet-dependent rRNA methyltransferase SPB1"/>
    <property type="match status" value="1"/>
</dbReference>
<comment type="caution">
    <text evidence="10">The sequence shown here is derived from an EMBL/GenBank/DDBJ whole genome shotgun (WGS) entry which is preliminary data.</text>
</comment>
<accession>A0A9W8ATJ5</accession>
<dbReference type="GO" id="GO:0016435">
    <property type="term" value="F:rRNA (guanine) methyltransferase activity"/>
    <property type="evidence" value="ECO:0007669"/>
    <property type="project" value="TreeGrafter"/>
</dbReference>
<dbReference type="GO" id="GO:0000466">
    <property type="term" value="P:maturation of 5.8S rRNA from tricistronic rRNA transcript (SSU-rRNA, 5.8S rRNA, LSU-rRNA)"/>
    <property type="evidence" value="ECO:0007669"/>
    <property type="project" value="TreeGrafter"/>
</dbReference>
<evidence type="ECO:0000256" key="1">
    <source>
        <dbReference type="ARBA" id="ARBA00004604"/>
    </source>
</evidence>
<comment type="subcellular location">
    <subcellularLocation>
        <location evidence="1">Nucleus</location>
        <location evidence="1">Nucleolus</location>
    </subcellularLocation>
</comment>
<feature type="domain" description="DUF3381" evidence="9">
    <location>
        <begin position="235"/>
        <end position="271"/>
    </location>
</feature>
<dbReference type="Pfam" id="PF01728">
    <property type="entry name" value="FtsJ"/>
    <property type="match status" value="1"/>
</dbReference>
<sequence>MGYSKASAKGRLDKYYYLAKEHGFRARSAFKLVQLNKKYNLLATSRCVVDLCAAPGGWLQVAKKYMPVSSHIIGIDLAPIKPITGVITMQEDITTESCRSRLRAELSTWKADLFLHDGAPNVGAAWAQDAYSQAELTLMALKLAVEFLIPGGSFVTKVFRSKDYNNLMWVFNQLFRKVEATKPLSSRNVSAEIFVVCRDFIAPKFLDPKFLDPKHVFQDLDLTESAGSKVNIFQPEKKRRQRDGYEEGNYTLHRKLEAHEFMMSKNPTEILA</sequence>
<dbReference type="AlphaFoldDB" id="A0A9W8ATJ5"/>